<evidence type="ECO:0000256" key="8">
    <source>
        <dbReference type="ARBA" id="ARBA00023125"/>
    </source>
</evidence>
<dbReference type="GO" id="GO:0008270">
    <property type="term" value="F:zinc ion binding"/>
    <property type="evidence" value="ECO:0007669"/>
    <property type="project" value="UniProtKB-KW"/>
</dbReference>
<feature type="domain" description="C2H2-type" evidence="13">
    <location>
        <begin position="526"/>
        <end position="556"/>
    </location>
</feature>
<feature type="non-terminal residue" evidence="14">
    <location>
        <position position="1"/>
    </location>
</feature>
<accession>A0A3S3S7M2</accession>
<evidence type="ECO:0000256" key="1">
    <source>
        <dbReference type="ARBA" id="ARBA00004123"/>
    </source>
</evidence>
<evidence type="ECO:0000259" key="13">
    <source>
        <dbReference type="PROSITE" id="PS50157"/>
    </source>
</evidence>
<dbReference type="OrthoDB" id="6513281at2759"/>
<evidence type="ECO:0000256" key="10">
    <source>
        <dbReference type="ARBA" id="ARBA00023242"/>
    </source>
</evidence>
<keyword evidence="15" id="KW-1185">Reference proteome</keyword>
<evidence type="ECO:0000256" key="3">
    <source>
        <dbReference type="ARBA" id="ARBA00022723"/>
    </source>
</evidence>
<feature type="region of interest" description="Disordered" evidence="12">
    <location>
        <begin position="1257"/>
        <end position="1288"/>
    </location>
</feature>
<keyword evidence="8" id="KW-0238">DNA-binding</keyword>
<dbReference type="PROSITE" id="PS50157">
    <property type="entry name" value="ZINC_FINGER_C2H2_2"/>
    <property type="match status" value="5"/>
</dbReference>
<keyword evidence="4" id="KW-0677">Repeat</keyword>
<dbReference type="Pfam" id="PF23561">
    <property type="entry name" value="zf-C2H2_15"/>
    <property type="match status" value="1"/>
</dbReference>
<evidence type="ECO:0000313" key="15">
    <source>
        <dbReference type="Proteomes" id="UP000285301"/>
    </source>
</evidence>
<feature type="compositionally biased region" description="Polar residues" evidence="12">
    <location>
        <begin position="1257"/>
        <end position="1274"/>
    </location>
</feature>
<dbReference type="FunFam" id="3.30.160.60:FF:000048">
    <property type="entry name" value="GLI family zinc finger 3"/>
    <property type="match status" value="1"/>
</dbReference>
<dbReference type="Pfam" id="PF00096">
    <property type="entry name" value="zf-C2H2"/>
    <property type="match status" value="1"/>
</dbReference>
<feature type="compositionally biased region" description="Low complexity" evidence="12">
    <location>
        <begin position="610"/>
        <end position="631"/>
    </location>
</feature>
<evidence type="ECO:0000313" key="14">
    <source>
        <dbReference type="EMBL" id="RWS11585.1"/>
    </source>
</evidence>
<feature type="domain" description="C2H2-type" evidence="13">
    <location>
        <begin position="465"/>
        <end position="494"/>
    </location>
</feature>
<evidence type="ECO:0000256" key="6">
    <source>
        <dbReference type="ARBA" id="ARBA00022833"/>
    </source>
</evidence>
<evidence type="ECO:0000256" key="7">
    <source>
        <dbReference type="ARBA" id="ARBA00023015"/>
    </source>
</evidence>
<feature type="compositionally biased region" description="Polar residues" evidence="12">
    <location>
        <begin position="584"/>
        <end position="607"/>
    </location>
</feature>
<gene>
    <name evidence="14" type="ORF">B4U79_08176</name>
</gene>
<keyword evidence="3" id="KW-0479">Metal-binding</keyword>
<dbReference type="SMART" id="SM00355">
    <property type="entry name" value="ZnF_C2H2"/>
    <property type="match status" value="5"/>
</dbReference>
<comment type="caution">
    <text evidence="14">The sequence shown here is derived from an EMBL/GenBank/DDBJ whole genome shotgun (WGS) entry which is preliminary data.</text>
</comment>
<keyword evidence="7" id="KW-0805">Transcription regulation</keyword>
<evidence type="ECO:0000256" key="2">
    <source>
        <dbReference type="ARBA" id="ARBA00010831"/>
    </source>
</evidence>
<feature type="region of interest" description="Disordered" evidence="12">
    <location>
        <begin position="543"/>
        <end position="660"/>
    </location>
</feature>
<evidence type="ECO:0000256" key="12">
    <source>
        <dbReference type="SAM" id="MobiDB-lite"/>
    </source>
</evidence>
<feature type="compositionally biased region" description="Polar residues" evidence="12">
    <location>
        <begin position="632"/>
        <end position="644"/>
    </location>
</feature>
<evidence type="ECO:0000256" key="4">
    <source>
        <dbReference type="ARBA" id="ARBA00022737"/>
    </source>
</evidence>
<dbReference type="InterPro" id="IPR056436">
    <property type="entry name" value="Znf-C2H2_ZIC1-5/GLI1-3-like"/>
</dbReference>
<dbReference type="STRING" id="1965070.A0A3S3S7M2"/>
<dbReference type="InterPro" id="IPR036236">
    <property type="entry name" value="Znf_C2H2_sf"/>
</dbReference>
<dbReference type="SUPFAM" id="SSF57667">
    <property type="entry name" value="beta-beta-alpha zinc fingers"/>
    <property type="match status" value="4"/>
</dbReference>
<sequence length="1470" mass="159370">LPPIAQFGSSAFASPVGLPVDQRTHEGRYVWAGAVPQTAATSVAVRNNHSHLNGSAAAPNGLATNSDAHHATHHHVPSPSTLAGGHPAMYPRLSPYESLYSGFHPSPTALSLRGLSPADVYIQALNQRALLAASMTSAAGHVPSASGHPSAHPGPSQLVPTNATDLNHYFHHAAAAALANAEATNAAFNAAAAYTAQEANIFRAPSGSVSALAGPSGRKRALSISPYSDTLDINSMIRFSPNSLVSFVNGSRSSSASGSYGHLSAGIPSSTTLPSHLHHLIRSPILHPLTPTGPVNIGSNSVLSGQNSAFTPHPGLNPSHSSSFLSQSKHESPLNMGGGDSAGSGRETASNVVSSTVNDAESRNKSKAKLREESANNNNGSKVQNDDEKNEEPGDFVETNCHWKECVLQFNTQEELVKHINSDHIHGNKKSFVCQWKDCTREEKPFKAQYMLVVHMRKHTGEKPHKCSFEGCIKAYSRLENLKTHLRSHTGEKPYSCEFPGCTKAFSNASDRAKHQNRTHSNEKPYECKVPGCLKKYTDPSSLRKHVKTVHGPEFYANKKHKGIPSNNSNSNNNNHNKDGNANVDGNSKASSPTVKSEQSENTSSPDALSPMTTSPSTGPTSNDNNANDDNSVTNEAVENSDISANGEIPNGDCLSGEPPISDNSVSTTCLNSFENEWCTDIPVQVMASPNDIVVSECNGVRTSPNNGYDAEANSPLLASPAGINIRSPMKPRTSLKNRLKNSFRSATNWIPNFFNPRNGQRNNGNVGNNRVENISMNNRRTCSDKRNSKKSTGTGTKTNLVRHGSTTSSINSFYSSVLGSDNSHNSQATSGSSNAHCHNGQNAFVAGHNEDGQMIRCSSYDPISVGGSSRRSSNASNSSFAVNGMNYGMNQHHIRRNAHHLSQTDNLVVQPQSIALSSGISSEGFTSSLSTLNSATSIPPIVSGTMSRSDTTATTSNSTGTVATEIHHPNENVNLEECDSDQPIENNDNLILPDEMVQYLTEKKGANAAMSPSISSSNFNLDVPNMPPGPLSPNSMIAQLSPSSTASMSKVPSSTQSLTPLQSASQPIPNTQQMNSKLQMQQPFSPMSISSQTPTPHSSHQMPQSPMQVVQNSPQSRNPHQLSPQASMNVAKSMKSQQQQCRQMRPQIQSQQQPLPPPYPAQQNSHQPFHGASHYQSTMSSQMSYNRYPNFSVNQMQQQQQWYSNSMANSAQNYLNQNQNSCVQSPNYPNNHQYSAYSGQMQRTAYFGQSPMQSERYQGQNVPYNGGASMSQTSPYPYQGLQQQQNYPSNQYPAANWQQQQMRLPQCFPRQYRAQNQQEYSSSRYNNFSQQCDVIGSSNGMNPMQQDAYQRTYDYVYHHQQQQQQQLVQEANNQPVIPPPPNYPPPPTPSQNARKMNACNSSGILSPNGSCNKVTSSCPTPVPQTQIVPNCRTQSSASMNSENNMVINDMNSALMPYSEETRFLKMNLT</sequence>
<keyword evidence="10" id="KW-0539">Nucleus</keyword>
<dbReference type="PANTHER" id="PTHR45718">
    <property type="entry name" value="TRANSCRIPTIONAL ACTIVATOR CUBITUS INTERRUPTUS"/>
    <property type="match status" value="1"/>
</dbReference>
<proteinExistence type="inferred from homology"/>
<feature type="region of interest" description="Disordered" evidence="12">
    <location>
        <begin position="51"/>
        <end position="87"/>
    </location>
</feature>
<dbReference type="GO" id="GO:0000981">
    <property type="term" value="F:DNA-binding transcription factor activity, RNA polymerase II-specific"/>
    <property type="evidence" value="ECO:0007669"/>
    <property type="project" value="TreeGrafter"/>
</dbReference>
<dbReference type="FunFam" id="3.30.160.60:FF:000031">
    <property type="entry name" value="GLI family zinc finger 3"/>
    <property type="match status" value="1"/>
</dbReference>
<comment type="similarity">
    <text evidence="2">Belongs to the GLI C2H2-type zinc-finger protein family.</text>
</comment>
<evidence type="ECO:0000256" key="11">
    <source>
        <dbReference type="PROSITE-ProRule" id="PRU00042"/>
    </source>
</evidence>
<dbReference type="Gene3D" id="3.30.160.60">
    <property type="entry name" value="Classic Zinc Finger"/>
    <property type="match status" value="5"/>
</dbReference>
<feature type="domain" description="C2H2-type" evidence="13">
    <location>
        <begin position="437"/>
        <end position="464"/>
    </location>
</feature>
<keyword evidence="5 11" id="KW-0863">Zinc-finger</keyword>
<feature type="domain" description="C2H2-type" evidence="13">
    <location>
        <begin position="495"/>
        <end position="525"/>
    </location>
</feature>
<feature type="region of interest" description="Disordered" evidence="12">
    <location>
        <begin position="1020"/>
        <end position="1181"/>
    </location>
</feature>
<feature type="region of interest" description="Disordered" evidence="12">
    <location>
        <begin position="755"/>
        <end position="807"/>
    </location>
</feature>
<dbReference type="FunFam" id="3.30.160.60:FF:000036">
    <property type="entry name" value="GLI family zinc finger 3"/>
    <property type="match status" value="1"/>
</dbReference>
<dbReference type="InterPro" id="IPR013087">
    <property type="entry name" value="Znf_C2H2_type"/>
</dbReference>
<dbReference type="GO" id="GO:0140297">
    <property type="term" value="F:DNA-binding transcription factor binding"/>
    <property type="evidence" value="ECO:0007669"/>
    <property type="project" value="UniProtKB-ARBA"/>
</dbReference>
<feature type="region of interest" description="Disordered" evidence="12">
    <location>
        <begin position="306"/>
        <end position="394"/>
    </location>
</feature>
<dbReference type="GO" id="GO:0000122">
    <property type="term" value="P:negative regulation of transcription by RNA polymerase II"/>
    <property type="evidence" value="ECO:0007669"/>
    <property type="project" value="UniProtKB-ARBA"/>
</dbReference>
<keyword evidence="6" id="KW-0862">Zinc</keyword>
<feature type="compositionally biased region" description="Low complexity" evidence="12">
    <location>
        <begin position="1275"/>
        <end position="1288"/>
    </location>
</feature>
<dbReference type="PANTHER" id="PTHR45718:SF4">
    <property type="entry name" value="TRANSCRIPTIONAL ACTIVATOR CUBITUS INTERRUPTUS"/>
    <property type="match status" value="1"/>
</dbReference>
<dbReference type="GO" id="GO:0000978">
    <property type="term" value="F:RNA polymerase II cis-regulatory region sequence-specific DNA binding"/>
    <property type="evidence" value="ECO:0007669"/>
    <property type="project" value="TreeGrafter"/>
</dbReference>
<evidence type="ECO:0000256" key="5">
    <source>
        <dbReference type="ARBA" id="ARBA00022771"/>
    </source>
</evidence>
<comment type="subcellular location">
    <subcellularLocation>
        <location evidence="1">Nucleus</location>
    </subcellularLocation>
</comment>
<reference evidence="14 15" key="1">
    <citation type="journal article" date="2018" name="Gigascience">
        <title>Genomes of trombidid mites reveal novel predicted allergens and laterally-transferred genes associated with secondary metabolism.</title>
        <authorList>
            <person name="Dong X."/>
            <person name="Chaisiri K."/>
            <person name="Xia D."/>
            <person name="Armstrong S.D."/>
            <person name="Fang Y."/>
            <person name="Donnelly M.J."/>
            <person name="Kadowaki T."/>
            <person name="McGarry J.W."/>
            <person name="Darby A.C."/>
            <person name="Makepeace B.L."/>
        </authorList>
    </citation>
    <scope>NUCLEOTIDE SEQUENCE [LARGE SCALE GENOMIC DNA]</scope>
    <source>
        <strain evidence="14">UoL-WK</strain>
    </source>
</reference>
<dbReference type="Proteomes" id="UP000285301">
    <property type="component" value="Unassembled WGS sequence"/>
</dbReference>
<dbReference type="FunFam" id="3.30.160.60:FF:000068">
    <property type="entry name" value="GLI family zinc finger 3"/>
    <property type="match status" value="1"/>
</dbReference>
<feature type="compositionally biased region" description="Basic and acidic residues" evidence="12">
    <location>
        <begin position="360"/>
        <end position="374"/>
    </location>
</feature>
<evidence type="ECO:0000256" key="9">
    <source>
        <dbReference type="ARBA" id="ARBA00023163"/>
    </source>
</evidence>
<keyword evidence="9" id="KW-0804">Transcription</keyword>
<feature type="compositionally biased region" description="Low complexity" evidence="12">
    <location>
        <begin position="566"/>
        <end position="575"/>
    </location>
</feature>
<dbReference type="FunFam" id="3.30.160.60:FF:000019">
    <property type="entry name" value="GLI family zinc finger 3"/>
    <property type="match status" value="1"/>
</dbReference>
<dbReference type="InterPro" id="IPR043359">
    <property type="entry name" value="GLI-like"/>
</dbReference>
<dbReference type="EMBL" id="NCKU01001649">
    <property type="protein sequence ID" value="RWS11585.1"/>
    <property type="molecule type" value="Genomic_DNA"/>
</dbReference>
<feature type="compositionally biased region" description="Polar residues" evidence="12">
    <location>
        <begin position="1033"/>
        <end position="1137"/>
    </location>
</feature>
<name>A0A3S3S7M2_9ACAR</name>
<organism evidence="14 15">
    <name type="scientific">Dinothrombium tinctorium</name>
    <dbReference type="NCBI Taxonomy" id="1965070"/>
    <lineage>
        <taxon>Eukaryota</taxon>
        <taxon>Metazoa</taxon>
        <taxon>Ecdysozoa</taxon>
        <taxon>Arthropoda</taxon>
        <taxon>Chelicerata</taxon>
        <taxon>Arachnida</taxon>
        <taxon>Acari</taxon>
        <taxon>Acariformes</taxon>
        <taxon>Trombidiformes</taxon>
        <taxon>Prostigmata</taxon>
        <taxon>Anystina</taxon>
        <taxon>Parasitengona</taxon>
        <taxon>Trombidioidea</taxon>
        <taxon>Trombidiidae</taxon>
        <taxon>Dinothrombium</taxon>
    </lineage>
</organism>
<dbReference type="GO" id="GO:0005634">
    <property type="term" value="C:nucleus"/>
    <property type="evidence" value="ECO:0007669"/>
    <property type="project" value="UniProtKB-SubCell"/>
</dbReference>
<protein>
    <submittedName>
        <fullName evidence="14">Zinc finger protein-like protein</fullName>
    </submittedName>
</protein>
<feature type="compositionally biased region" description="Polar residues" evidence="12">
    <location>
        <begin position="347"/>
        <end position="359"/>
    </location>
</feature>
<feature type="compositionally biased region" description="Low complexity" evidence="12">
    <location>
        <begin position="1138"/>
        <end position="1154"/>
    </location>
</feature>
<dbReference type="PROSITE" id="PS00028">
    <property type="entry name" value="ZINC_FINGER_C2H2_1"/>
    <property type="match status" value="4"/>
</dbReference>
<feature type="compositionally biased region" description="Low complexity" evidence="12">
    <location>
        <begin position="755"/>
        <end position="774"/>
    </location>
</feature>
<feature type="domain" description="C2H2-type" evidence="13">
    <location>
        <begin position="399"/>
        <end position="431"/>
    </location>
</feature>